<feature type="region of interest" description="Disordered" evidence="1">
    <location>
        <begin position="1"/>
        <end position="56"/>
    </location>
</feature>
<comment type="caution">
    <text evidence="2">The sequence shown here is derived from an EMBL/GenBank/DDBJ whole genome shotgun (WGS) entry which is preliminary data.</text>
</comment>
<evidence type="ECO:0000313" key="2">
    <source>
        <dbReference type="EMBL" id="RXN19402.1"/>
    </source>
</evidence>
<dbReference type="AlphaFoldDB" id="A0A498MIX6"/>
<reference evidence="2 3" key="1">
    <citation type="submission" date="2018-03" db="EMBL/GenBank/DDBJ databases">
        <title>Draft genome sequence of Rohu Carp (Labeo rohita).</title>
        <authorList>
            <person name="Das P."/>
            <person name="Kushwaha B."/>
            <person name="Joshi C.G."/>
            <person name="Kumar D."/>
            <person name="Nagpure N.S."/>
            <person name="Sahoo L."/>
            <person name="Das S.P."/>
            <person name="Bit A."/>
            <person name="Patnaik S."/>
            <person name="Meher P.K."/>
            <person name="Jayasankar P."/>
            <person name="Koringa P.G."/>
            <person name="Patel N.V."/>
            <person name="Hinsu A.T."/>
            <person name="Kumar R."/>
            <person name="Pandey M."/>
            <person name="Agarwal S."/>
            <person name="Srivastava S."/>
            <person name="Singh M."/>
            <person name="Iquebal M.A."/>
            <person name="Jaiswal S."/>
            <person name="Angadi U.B."/>
            <person name="Kumar N."/>
            <person name="Raza M."/>
            <person name="Shah T.M."/>
            <person name="Rai A."/>
            <person name="Jena J.K."/>
        </authorList>
    </citation>
    <scope>NUCLEOTIDE SEQUENCE [LARGE SCALE GENOMIC DNA]</scope>
    <source>
        <strain evidence="2">DASCIFA01</strain>
        <tissue evidence="2">Testis</tissue>
    </source>
</reference>
<evidence type="ECO:0000256" key="1">
    <source>
        <dbReference type="SAM" id="MobiDB-lite"/>
    </source>
</evidence>
<dbReference type="Proteomes" id="UP000290572">
    <property type="component" value="Unassembled WGS sequence"/>
</dbReference>
<name>A0A498MIX6_LABRO</name>
<proteinExistence type="predicted"/>
<evidence type="ECO:0000313" key="3">
    <source>
        <dbReference type="Proteomes" id="UP000290572"/>
    </source>
</evidence>
<protein>
    <submittedName>
        <fullName evidence="2">Large neutral amino acids transporter small subunit 1-like protein</fullName>
    </submittedName>
</protein>
<sequence>MSELKKQSSNTSADRDEDDKQVTEKMPSSRGGNGSMSRAGGSTPGSPSGDMITSADRKGDLCYAELGTTITNSG</sequence>
<dbReference type="EMBL" id="QBIY01012672">
    <property type="protein sequence ID" value="RXN19402.1"/>
    <property type="molecule type" value="Genomic_DNA"/>
</dbReference>
<organism evidence="2 3">
    <name type="scientific">Labeo rohita</name>
    <name type="common">Indian major carp</name>
    <name type="synonym">Cyprinus rohita</name>
    <dbReference type="NCBI Taxonomy" id="84645"/>
    <lineage>
        <taxon>Eukaryota</taxon>
        <taxon>Metazoa</taxon>
        <taxon>Chordata</taxon>
        <taxon>Craniata</taxon>
        <taxon>Vertebrata</taxon>
        <taxon>Euteleostomi</taxon>
        <taxon>Actinopterygii</taxon>
        <taxon>Neopterygii</taxon>
        <taxon>Teleostei</taxon>
        <taxon>Ostariophysi</taxon>
        <taxon>Cypriniformes</taxon>
        <taxon>Cyprinidae</taxon>
        <taxon>Labeoninae</taxon>
        <taxon>Labeonini</taxon>
        <taxon>Labeo</taxon>
    </lineage>
</organism>
<accession>A0A498MIX6</accession>
<gene>
    <name evidence="2" type="ORF">ROHU_025764</name>
</gene>
<keyword evidence="3" id="KW-1185">Reference proteome</keyword>